<reference evidence="2 3" key="1">
    <citation type="submission" date="2024-09" db="EMBL/GenBank/DDBJ databases">
        <authorList>
            <person name="Sun Q."/>
            <person name="Mori K."/>
        </authorList>
    </citation>
    <scope>NUCLEOTIDE SEQUENCE [LARGE SCALE GENOMIC DNA]</scope>
    <source>
        <strain evidence="2 3">CECT 7908</strain>
    </source>
</reference>
<sequence>MRILYFYPENPLMFTQGNNARALSLLRYFNKQNIEVDFVGEESDEFKEDSIAEMKSLGLISEGFLLKRGNRKEKKIKYLLTYSLPRKLKRIVKDFDRTKFEQKEQFAAIIESRNYDYKIISYAYWASLLDNTKKGDNERWIIDTHDFLTSQFQTNKSFSLSNYFETEISVLKKFDRVWVISNEEKYVFSQFLDNQLDLITHSLPNNAHGEPANIKDIDVIYVASDNDHNLKSARWFFEKVYPNIKSDVKITVIGKIAKHIPELKNVEKINFIEDLDGVYKKARIAICPMLSGTGLKIKVVESLSYGLPVVCNERGTDGLLNKTNNGCLVTNCSLEFADYINKLLQEEEFYKSKRIEASKFFVENFDVNSTHKVLDDIFFINKKSNLL</sequence>
<proteinExistence type="predicted"/>
<keyword evidence="3" id="KW-1185">Reference proteome</keyword>
<evidence type="ECO:0000313" key="2">
    <source>
        <dbReference type="EMBL" id="MFB9063020.1"/>
    </source>
</evidence>
<comment type="caution">
    <text evidence="2">The sequence shown here is derived from an EMBL/GenBank/DDBJ whole genome shotgun (WGS) entry which is preliminary data.</text>
</comment>
<evidence type="ECO:0000256" key="1">
    <source>
        <dbReference type="ARBA" id="ARBA00022679"/>
    </source>
</evidence>
<dbReference type="Gene3D" id="3.40.50.2000">
    <property type="entry name" value="Glycogen Phosphorylase B"/>
    <property type="match status" value="1"/>
</dbReference>
<dbReference type="PANTHER" id="PTHR46401">
    <property type="entry name" value="GLYCOSYLTRANSFERASE WBBK-RELATED"/>
    <property type="match status" value="1"/>
</dbReference>
<dbReference type="Proteomes" id="UP001589589">
    <property type="component" value="Unassembled WGS sequence"/>
</dbReference>
<dbReference type="EMBL" id="JBHMEX010000013">
    <property type="protein sequence ID" value="MFB9063020.1"/>
    <property type="molecule type" value="Genomic_DNA"/>
</dbReference>
<evidence type="ECO:0000313" key="3">
    <source>
        <dbReference type="Proteomes" id="UP001589589"/>
    </source>
</evidence>
<dbReference type="Pfam" id="PF13692">
    <property type="entry name" value="Glyco_trans_1_4"/>
    <property type="match status" value="1"/>
</dbReference>
<name>A0ABV5FHL6_9FLAO</name>
<accession>A0ABV5FHL6</accession>
<dbReference type="SUPFAM" id="SSF53756">
    <property type="entry name" value="UDP-Glycosyltransferase/glycogen phosphorylase"/>
    <property type="match status" value="1"/>
</dbReference>
<gene>
    <name evidence="2" type="ORF">ACFFUQ_03235</name>
</gene>
<organism evidence="2 3">
    <name type="scientific">Flavobacterium branchiarum</name>
    <dbReference type="NCBI Taxonomy" id="1114870"/>
    <lineage>
        <taxon>Bacteria</taxon>
        <taxon>Pseudomonadati</taxon>
        <taxon>Bacteroidota</taxon>
        <taxon>Flavobacteriia</taxon>
        <taxon>Flavobacteriales</taxon>
        <taxon>Flavobacteriaceae</taxon>
        <taxon>Flavobacterium</taxon>
    </lineage>
</organism>
<dbReference type="PANTHER" id="PTHR46401:SF2">
    <property type="entry name" value="GLYCOSYLTRANSFERASE WBBK-RELATED"/>
    <property type="match status" value="1"/>
</dbReference>
<keyword evidence="1" id="KW-0808">Transferase</keyword>
<dbReference type="RefSeq" id="WP_290265815.1">
    <property type="nucleotide sequence ID" value="NZ_JAUFQQ010000005.1"/>
</dbReference>
<protein>
    <submittedName>
        <fullName evidence="2">Glycosyltransferase</fullName>
    </submittedName>
</protein>